<sequence>MELTVVALLIMVIATMWSAIERKVDKLNRRAAQLNRKVDLILEHLGIEEPQPDLARVRALIVEGKKIHAVKAYREIAGADLKEAKEAVDRMG</sequence>
<name>A0ABN3GG56_9ACTN</name>
<dbReference type="EMBL" id="BAAASD010000018">
    <property type="protein sequence ID" value="GAA2350733.1"/>
    <property type="molecule type" value="Genomic_DNA"/>
</dbReference>
<protein>
    <recommendedName>
        <fullName evidence="4">Ribosomal protein L7/L12 C-terminal domain-containing protein</fullName>
    </recommendedName>
</protein>
<dbReference type="InterPro" id="IPR014719">
    <property type="entry name" value="Ribosomal_bL12_C/ClpS-like"/>
</dbReference>
<evidence type="ECO:0008006" key="4">
    <source>
        <dbReference type="Google" id="ProtNLM"/>
    </source>
</evidence>
<reference evidence="2 3" key="1">
    <citation type="journal article" date="2019" name="Int. J. Syst. Evol. Microbiol.">
        <title>The Global Catalogue of Microorganisms (GCM) 10K type strain sequencing project: providing services to taxonomists for standard genome sequencing and annotation.</title>
        <authorList>
            <consortium name="The Broad Institute Genomics Platform"/>
            <consortium name="The Broad Institute Genome Sequencing Center for Infectious Disease"/>
            <person name="Wu L."/>
            <person name="Ma J."/>
        </authorList>
    </citation>
    <scope>NUCLEOTIDE SEQUENCE [LARGE SCALE GENOMIC DNA]</scope>
    <source>
        <strain evidence="2 3">JCM 4316</strain>
    </source>
</reference>
<keyword evidence="1" id="KW-0175">Coiled coil</keyword>
<evidence type="ECO:0000313" key="3">
    <source>
        <dbReference type="Proteomes" id="UP001500253"/>
    </source>
</evidence>
<evidence type="ECO:0000256" key="1">
    <source>
        <dbReference type="SAM" id="Coils"/>
    </source>
</evidence>
<keyword evidence="3" id="KW-1185">Reference proteome</keyword>
<comment type="caution">
    <text evidence="2">The sequence shown here is derived from an EMBL/GenBank/DDBJ whole genome shotgun (WGS) entry which is preliminary data.</text>
</comment>
<gene>
    <name evidence="2" type="ORF">GCM10010246_43540</name>
</gene>
<accession>A0ABN3GG56</accession>
<dbReference type="Gene3D" id="3.30.1390.10">
    <property type="match status" value="1"/>
</dbReference>
<evidence type="ECO:0000313" key="2">
    <source>
        <dbReference type="EMBL" id="GAA2350733.1"/>
    </source>
</evidence>
<feature type="coiled-coil region" evidence="1">
    <location>
        <begin position="17"/>
        <end position="44"/>
    </location>
</feature>
<proteinExistence type="predicted"/>
<dbReference type="Proteomes" id="UP001500253">
    <property type="component" value="Unassembled WGS sequence"/>
</dbReference>
<dbReference type="RefSeq" id="WP_346176100.1">
    <property type="nucleotide sequence ID" value="NZ_BAAASD010000018.1"/>
</dbReference>
<organism evidence="2 3">
    <name type="scientific">Streptomyces cuspidosporus</name>
    <dbReference type="NCBI Taxonomy" id="66882"/>
    <lineage>
        <taxon>Bacteria</taxon>
        <taxon>Bacillati</taxon>
        <taxon>Actinomycetota</taxon>
        <taxon>Actinomycetes</taxon>
        <taxon>Kitasatosporales</taxon>
        <taxon>Streptomycetaceae</taxon>
        <taxon>Streptomyces</taxon>
    </lineage>
</organism>